<name>A0AAF0Q2B7_SOLVR</name>
<dbReference type="AlphaFoldDB" id="A0AAF0Q2B7"/>
<dbReference type="EMBL" id="CP133613">
    <property type="protein sequence ID" value="WMV13530.1"/>
    <property type="molecule type" value="Genomic_DNA"/>
</dbReference>
<dbReference type="Proteomes" id="UP001234989">
    <property type="component" value="Chromosome 2"/>
</dbReference>
<gene>
    <name evidence="2" type="ORF">MTR67_006915</name>
</gene>
<keyword evidence="3" id="KW-1185">Reference proteome</keyword>
<feature type="region of interest" description="Disordered" evidence="1">
    <location>
        <begin position="54"/>
        <end position="74"/>
    </location>
</feature>
<protein>
    <submittedName>
        <fullName evidence="2">Uncharacterized protein</fullName>
    </submittedName>
</protein>
<accession>A0AAF0Q2B7</accession>
<sequence length="74" mass="8436">MKKGKSGKNQVGKRKEQSADRQVVPRCNDRLPKVTDPEVAECQCSIGLTWVQLERMNPRPNSTHSARESEWTKV</sequence>
<evidence type="ECO:0000256" key="1">
    <source>
        <dbReference type="SAM" id="MobiDB-lite"/>
    </source>
</evidence>
<feature type="region of interest" description="Disordered" evidence="1">
    <location>
        <begin position="1"/>
        <end position="29"/>
    </location>
</feature>
<evidence type="ECO:0000313" key="3">
    <source>
        <dbReference type="Proteomes" id="UP001234989"/>
    </source>
</evidence>
<evidence type="ECO:0000313" key="2">
    <source>
        <dbReference type="EMBL" id="WMV13530.1"/>
    </source>
</evidence>
<feature type="compositionally biased region" description="Basic and acidic residues" evidence="1">
    <location>
        <begin position="65"/>
        <end position="74"/>
    </location>
</feature>
<proteinExistence type="predicted"/>
<organism evidence="2 3">
    <name type="scientific">Solanum verrucosum</name>
    <dbReference type="NCBI Taxonomy" id="315347"/>
    <lineage>
        <taxon>Eukaryota</taxon>
        <taxon>Viridiplantae</taxon>
        <taxon>Streptophyta</taxon>
        <taxon>Embryophyta</taxon>
        <taxon>Tracheophyta</taxon>
        <taxon>Spermatophyta</taxon>
        <taxon>Magnoliopsida</taxon>
        <taxon>eudicotyledons</taxon>
        <taxon>Gunneridae</taxon>
        <taxon>Pentapetalae</taxon>
        <taxon>asterids</taxon>
        <taxon>lamiids</taxon>
        <taxon>Solanales</taxon>
        <taxon>Solanaceae</taxon>
        <taxon>Solanoideae</taxon>
        <taxon>Solaneae</taxon>
        <taxon>Solanum</taxon>
    </lineage>
</organism>
<reference evidence="2" key="1">
    <citation type="submission" date="2023-08" db="EMBL/GenBank/DDBJ databases">
        <title>A de novo genome assembly of Solanum verrucosum Schlechtendal, a Mexican diploid species geographically isolated from the other diploid A-genome species in potato relatives.</title>
        <authorList>
            <person name="Hosaka K."/>
        </authorList>
    </citation>
    <scope>NUCLEOTIDE SEQUENCE</scope>
    <source>
        <tissue evidence="2">Young leaves</tissue>
    </source>
</reference>